<dbReference type="EMBL" id="JBIWXY010000001">
    <property type="protein sequence ID" value="MFJ5446101.1"/>
    <property type="molecule type" value="Genomic_DNA"/>
</dbReference>
<accession>A0ABW8GL70</accession>
<keyword evidence="5" id="KW-1185">Reference proteome</keyword>
<reference evidence="4 5" key="1">
    <citation type="submission" date="2024-11" db="EMBL/GenBank/DDBJ databases">
        <authorList>
            <person name="Kaparullina E.N."/>
            <person name="Delegan Y.A."/>
            <person name="Doronina N.V."/>
        </authorList>
    </citation>
    <scope>NUCLEOTIDE SEQUENCE [LARGE SCALE GENOMIC DNA]</scope>
    <source>
        <strain evidence="4 5">7sh_L</strain>
    </source>
</reference>
<dbReference type="Proteomes" id="UP001617669">
    <property type="component" value="Unassembled WGS sequence"/>
</dbReference>
<feature type="transmembrane region" description="Helical" evidence="1">
    <location>
        <begin position="143"/>
        <end position="176"/>
    </location>
</feature>
<evidence type="ECO:0000313" key="5">
    <source>
        <dbReference type="Proteomes" id="UP001617669"/>
    </source>
</evidence>
<keyword evidence="4" id="KW-0808">Transferase</keyword>
<name>A0ABW8GL70_9PROT</name>
<keyword evidence="1" id="KW-0472">Membrane</keyword>
<feature type="transmembrane region" description="Helical" evidence="1">
    <location>
        <begin position="103"/>
        <end position="122"/>
    </location>
</feature>
<dbReference type="PANTHER" id="PTHR23028:SF53">
    <property type="entry name" value="ACYL_TRANSF_3 DOMAIN-CONTAINING PROTEIN"/>
    <property type="match status" value="1"/>
</dbReference>
<evidence type="ECO:0000259" key="3">
    <source>
        <dbReference type="Pfam" id="PF19040"/>
    </source>
</evidence>
<dbReference type="GO" id="GO:0016746">
    <property type="term" value="F:acyltransferase activity"/>
    <property type="evidence" value="ECO:0007669"/>
    <property type="project" value="UniProtKB-KW"/>
</dbReference>
<dbReference type="InterPro" id="IPR002656">
    <property type="entry name" value="Acyl_transf_3_dom"/>
</dbReference>
<dbReference type="InterPro" id="IPR050879">
    <property type="entry name" value="Acyltransferase_3"/>
</dbReference>
<evidence type="ECO:0000256" key="1">
    <source>
        <dbReference type="SAM" id="Phobius"/>
    </source>
</evidence>
<feature type="domain" description="Acyltransferase 3" evidence="2">
    <location>
        <begin position="5"/>
        <end position="329"/>
    </location>
</feature>
<keyword evidence="1" id="KW-1133">Transmembrane helix</keyword>
<feature type="transmembrane region" description="Helical" evidence="1">
    <location>
        <begin position="347"/>
        <end position="366"/>
    </location>
</feature>
<keyword evidence="1" id="KW-0812">Transmembrane</keyword>
<sequence length="654" mass="73033">MKYRPEIDGLRAVAVLAVVFFHAGFSGFSGGYVGVDVFFVISGYLITSILQSELEKQRFSIIQFYERRARRILPALTVVLLATSIAAFFLMPPSLLHDYARSLVSVVAFGSNIYFYFSNGYFSTASEEKPLLHTWSLAVEEQYYLLFPLLLAGLWYARRAAIFWVMLGLAVASLLLSEYLLSQQAIDANFYLIFSRAWELLAGSLLALLKPEGWSHLNARLRHGLAWLGLMLIIGAVILLDQSTPFPGLYALIPVLGACLIIAFCDPASITGKLLSHRAMVGIGLISYSLYLWHQPLFAFLRMKTTQQPSAIIFAVTIALAFLLATLSYWYIEQPFRHRQRFSRRRIFQLSGMTLTLMLALGLAGMQGQGFPGRFVDSTLMASTVGSPLRDSCHTSGTDYLKPSLSCEYFGSRITWASLGDSHTVELAYALGEKLQQKDAGLLHLSFSGCPPALLFEAKEPGCSAWLKEAVTYLEQRQDIQHVVVGFSYTRALFGHLENYPSLPDKNPVNKFTAADAGKTPTELREQYWYNLQTLIERMLAAGKQVHVVYPIPELPMDIIKAITPFSILHTRAPHDMHRMTSEAFYLARHAFILRKLDSLPYGQHLHAIKPLDSLCQHGDCPAVIDGQALYFDDNHLSIAGARKIMSGVEITAD</sequence>
<organism evidence="4 5">
    <name type="scientific">Methylobacillus methanolivorans</name>
    <dbReference type="NCBI Taxonomy" id="1848927"/>
    <lineage>
        <taxon>Bacteria</taxon>
        <taxon>Pseudomonadati</taxon>
        <taxon>Pseudomonadota</taxon>
        <taxon>Betaproteobacteria</taxon>
        <taxon>Nitrosomonadales</taxon>
        <taxon>Methylophilaceae</taxon>
        <taxon>Methylobacillus</taxon>
    </lineage>
</organism>
<dbReference type="EC" id="2.3.1.-" evidence="4"/>
<feature type="transmembrane region" description="Helical" evidence="1">
    <location>
        <begin position="7"/>
        <end position="25"/>
    </location>
</feature>
<dbReference type="RefSeq" id="WP_400881179.1">
    <property type="nucleotide sequence ID" value="NZ_JBIWXY010000001.1"/>
</dbReference>
<keyword evidence="4" id="KW-0012">Acyltransferase</keyword>
<evidence type="ECO:0000259" key="2">
    <source>
        <dbReference type="Pfam" id="PF01757"/>
    </source>
</evidence>
<dbReference type="InterPro" id="IPR043968">
    <property type="entry name" value="SGNH"/>
</dbReference>
<feature type="transmembrane region" description="Helical" evidence="1">
    <location>
        <begin position="311"/>
        <end position="332"/>
    </location>
</feature>
<proteinExistence type="predicted"/>
<evidence type="ECO:0000313" key="4">
    <source>
        <dbReference type="EMBL" id="MFJ5446101.1"/>
    </source>
</evidence>
<feature type="transmembrane region" description="Helical" evidence="1">
    <location>
        <begin position="246"/>
        <end position="265"/>
    </location>
</feature>
<comment type="caution">
    <text evidence="4">The sequence shown here is derived from an EMBL/GenBank/DDBJ whole genome shotgun (WGS) entry which is preliminary data.</text>
</comment>
<feature type="transmembrane region" description="Helical" evidence="1">
    <location>
        <begin position="221"/>
        <end position="240"/>
    </location>
</feature>
<protein>
    <submittedName>
        <fullName evidence="4">Acyltransferase family protein</fullName>
        <ecNumber evidence="4">2.3.1.-</ecNumber>
    </submittedName>
</protein>
<feature type="domain" description="SGNH" evidence="3">
    <location>
        <begin position="393"/>
        <end position="645"/>
    </location>
</feature>
<feature type="transmembrane region" description="Helical" evidence="1">
    <location>
        <begin position="72"/>
        <end position="91"/>
    </location>
</feature>
<dbReference type="Pfam" id="PF01757">
    <property type="entry name" value="Acyl_transf_3"/>
    <property type="match status" value="1"/>
</dbReference>
<gene>
    <name evidence="4" type="ORF">ACIKP9_07660</name>
</gene>
<dbReference type="PANTHER" id="PTHR23028">
    <property type="entry name" value="ACETYLTRANSFERASE"/>
    <property type="match status" value="1"/>
</dbReference>
<dbReference type="Pfam" id="PF19040">
    <property type="entry name" value="SGNH"/>
    <property type="match status" value="1"/>
</dbReference>
<feature type="transmembrane region" description="Helical" evidence="1">
    <location>
        <begin position="274"/>
        <end position="291"/>
    </location>
</feature>